<dbReference type="InterPro" id="IPR046341">
    <property type="entry name" value="SET_dom_sf"/>
</dbReference>
<dbReference type="VEuPathDB" id="TriTrypDB:BSAL_43455"/>
<dbReference type="Proteomes" id="UP000051952">
    <property type="component" value="Unassembled WGS sequence"/>
</dbReference>
<reference evidence="7" key="1">
    <citation type="submission" date="2015-09" db="EMBL/GenBank/DDBJ databases">
        <authorList>
            <consortium name="Pathogen Informatics"/>
        </authorList>
    </citation>
    <scope>NUCLEOTIDE SEQUENCE [LARGE SCALE GENOMIC DNA]</scope>
    <source>
        <strain evidence="7">Lake Konstanz</strain>
    </source>
</reference>
<proteinExistence type="predicted"/>
<gene>
    <name evidence="6" type="ORF">BSAL_43455</name>
</gene>
<feature type="domain" description="SET" evidence="5">
    <location>
        <begin position="20"/>
        <end position="399"/>
    </location>
</feature>
<organism evidence="6 7">
    <name type="scientific">Bodo saltans</name>
    <name type="common">Flagellated protozoan</name>
    <dbReference type="NCBI Taxonomy" id="75058"/>
    <lineage>
        <taxon>Eukaryota</taxon>
        <taxon>Discoba</taxon>
        <taxon>Euglenozoa</taxon>
        <taxon>Kinetoplastea</taxon>
        <taxon>Metakinetoplastina</taxon>
        <taxon>Eubodonida</taxon>
        <taxon>Bodonidae</taxon>
        <taxon>Bodo</taxon>
    </lineage>
</organism>
<keyword evidence="2" id="KW-0808">Transferase</keyword>
<evidence type="ECO:0000256" key="4">
    <source>
        <dbReference type="SAM" id="MobiDB-lite"/>
    </source>
</evidence>
<dbReference type="OMA" id="LNGQERS"/>
<keyword evidence="7" id="KW-1185">Reference proteome</keyword>
<dbReference type="AlphaFoldDB" id="A0A0S4JT57"/>
<evidence type="ECO:0000313" key="7">
    <source>
        <dbReference type="Proteomes" id="UP000051952"/>
    </source>
</evidence>
<dbReference type="EMBL" id="CYKH01002161">
    <property type="protein sequence ID" value="CUG93552.1"/>
    <property type="molecule type" value="Genomic_DNA"/>
</dbReference>
<dbReference type="SUPFAM" id="SSF82199">
    <property type="entry name" value="SET domain"/>
    <property type="match status" value="1"/>
</dbReference>
<sequence>MSIPTWSYDASFYDEKTRGTNVLIKTDLVKGKGLFASRALKAGSIALEETAMCCTQNRDDYLKNVPVCGHCLVSVETPRANVARVTRNKTLAMEIPYSAAFRARGHVRCRYVEQGCPMVFCSTRCQEAAWASFHYANCRGCMNDASQAAYDQFISNDWEQGGVDYSDTHFLSMRFLASAVTLRRLHKASLEASYAHIAQLIKAPITKFHFTFLLRDDDAFPTGTTDSVKERVLWDQFQAFKGAEHGHPHVAQAEASSCTKDDMLTSGQALIATVFQLSEEEKEFYLGTRWSELLGAVLLNGQERTPHSPYYEHFQALASIPSVEQEIRAYHKKVKTLGYNASKLHCSSSGQGIYTIGCLFNHSCDPNLQVLYIDGNDETLVAVCLRDVQEGEELCISYINESLPYAERQQQLYEHYLFDCGCKKCSGEAESATKAIAAVDVPAGVTAVSQPPPAVVSSDTDTDADDTAPVGVIGTSMPTVAEDVPLVVSATGVDAGVSLEQPEKIQASEAHTIDVKEESAAPS</sequence>
<feature type="region of interest" description="Disordered" evidence="4">
    <location>
        <begin position="500"/>
        <end position="523"/>
    </location>
</feature>
<evidence type="ECO:0000256" key="3">
    <source>
        <dbReference type="ARBA" id="ARBA00022691"/>
    </source>
</evidence>
<keyword evidence="3" id="KW-0949">S-adenosyl-L-methionine</keyword>
<dbReference type="InterPro" id="IPR001214">
    <property type="entry name" value="SET_dom"/>
</dbReference>
<dbReference type="Pfam" id="PF00856">
    <property type="entry name" value="SET"/>
    <property type="match status" value="1"/>
</dbReference>
<keyword evidence="1" id="KW-0489">Methyltransferase</keyword>
<protein>
    <recommendedName>
        <fullName evidence="5">SET domain-containing protein</fullName>
    </recommendedName>
</protein>
<dbReference type="GO" id="GO:0042799">
    <property type="term" value="F:histone H4K20 methyltransferase activity"/>
    <property type="evidence" value="ECO:0007669"/>
    <property type="project" value="TreeGrafter"/>
</dbReference>
<dbReference type="PANTHER" id="PTHR46402">
    <property type="entry name" value="SET AND MYND DOMAIN-CONTAINING PROTEIN 5"/>
    <property type="match status" value="1"/>
</dbReference>
<evidence type="ECO:0000256" key="2">
    <source>
        <dbReference type="ARBA" id="ARBA00022679"/>
    </source>
</evidence>
<evidence type="ECO:0000256" key="1">
    <source>
        <dbReference type="ARBA" id="ARBA00022603"/>
    </source>
</evidence>
<dbReference type="PANTHER" id="PTHR46402:SF2">
    <property type="entry name" value="HISTONE-LYSINE N-TRIMETHYLTRANSFERASE SMYD5"/>
    <property type="match status" value="1"/>
</dbReference>
<dbReference type="GO" id="GO:0032259">
    <property type="term" value="P:methylation"/>
    <property type="evidence" value="ECO:0007669"/>
    <property type="project" value="UniProtKB-KW"/>
</dbReference>
<dbReference type="PROSITE" id="PS50280">
    <property type="entry name" value="SET"/>
    <property type="match status" value="1"/>
</dbReference>
<feature type="compositionally biased region" description="Basic and acidic residues" evidence="4">
    <location>
        <begin position="511"/>
        <end position="523"/>
    </location>
</feature>
<dbReference type="GO" id="GO:0045814">
    <property type="term" value="P:negative regulation of gene expression, epigenetic"/>
    <property type="evidence" value="ECO:0007669"/>
    <property type="project" value="TreeGrafter"/>
</dbReference>
<accession>A0A0S4JT57</accession>
<evidence type="ECO:0000259" key="5">
    <source>
        <dbReference type="PROSITE" id="PS50280"/>
    </source>
</evidence>
<evidence type="ECO:0000313" key="6">
    <source>
        <dbReference type="EMBL" id="CUG93552.1"/>
    </source>
</evidence>
<dbReference type="Gene3D" id="2.170.270.10">
    <property type="entry name" value="SET domain"/>
    <property type="match status" value="1"/>
</dbReference>
<dbReference type="OrthoDB" id="438641at2759"/>
<dbReference type="CDD" id="cd20071">
    <property type="entry name" value="SET_SMYD"/>
    <property type="match status" value="1"/>
</dbReference>
<name>A0A0S4JT57_BODSA</name>